<protein>
    <submittedName>
        <fullName evidence="1">Uncharacterized protein</fullName>
    </submittedName>
</protein>
<accession>A0A4R8DMB6</accession>
<comment type="caution">
    <text evidence="1">The sequence shown here is derived from an EMBL/GenBank/DDBJ whole genome shotgun (WGS) entry which is preliminary data.</text>
</comment>
<evidence type="ECO:0000313" key="1">
    <source>
        <dbReference type="EMBL" id="TDW99119.1"/>
    </source>
</evidence>
<keyword evidence="2" id="KW-1185">Reference proteome</keyword>
<sequence length="97" mass="10855">MCVAWTRVGSFCVTECVLSDGHVATTHECHGCHKDKKKAEASACVDCPLCSLVTFQPFFHFTYLTLPDRIAYQVMPVSGLSDYFRQHWKPPAGLPFS</sequence>
<proteinExistence type="predicted"/>
<organism evidence="1 2">
    <name type="scientific">Dinghuibacter silviterrae</name>
    <dbReference type="NCBI Taxonomy" id="1539049"/>
    <lineage>
        <taxon>Bacteria</taxon>
        <taxon>Pseudomonadati</taxon>
        <taxon>Bacteroidota</taxon>
        <taxon>Chitinophagia</taxon>
        <taxon>Chitinophagales</taxon>
        <taxon>Chitinophagaceae</taxon>
        <taxon>Dinghuibacter</taxon>
    </lineage>
</organism>
<dbReference type="Proteomes" id="UP000294498">
    <property type="component" value="Unassembled WGS sequence"/>
</dbReference>
<dbReference type="EMBL" id="SODV01000001">
    <property type="protein sequence ID" value="TDW99119.1"/>
    <property type="molecule type" value="Genomic_DNA"/>
</dbReference>
<dbReference type="AlphaFoldDB" id="A0A4R8DMB6"/>
<gene>
    <name evidence="1" type="ORF">EDB95_0127</name>
</gene>
<name>A0A4R8DMB6_9BACT</name>
<reference evidence="1 2" key="1">
    <citation type="submission" date="2019-03" db="EMBL/GenBank/DDBJ databases">
        <title>Genomic Encyclopedia of Type Strains, Phase IV (KMG-IV): sequencing the most valuable type-strain genomes for metagenomic binning, comparative biology and taxonomic classification.</title>
        <authorList>
            <person name="Goeker M."/>
        </authorList>
    </citation>
    <scope>NUCLEOTIDE SEQUENCE [LARGE SCALE GENOMIC DNA]</scope>
    <source>
        <strain evidence="1 2">DSM 100059</strain>
    </source>
</reference>
<evidence type="ECO:0000313" key="2">
    <source>
        <dbReference type="Proteomes" id="UP000294498"/>
    </source>
</evidence>